<proteinExistence type="predicted"/>
<sequence>MTKGEVMKIFALAAIVAVLASGCASTKNWSATGGSRADATVKLSYEYTSFEKPQTNETEAINLATSRCKTWGYTGAEAFGGITQQCNKPGGMSGCQRFLVTKEFQCIGLGNKEPDVK</sequence>
<keyword evidence="1" id="KW-0732">Signal</keyword>
<evidence type="ECO:0000256" key="1">
    <source>
        <dbReference type="SAM" id="SignalP"/>
    </source>
</evidence>
<gene>
    <name evidence="2" type="ORF">XcvCFBP7111P_24825</name>
    <name evidence="3" type="ORF">XcvCFBP7111P_25485</name>
</gene>
<dbReference type="AlphaFoldDB" id="A0AB33CPU2"/>
<protein>
    <recommendedName>
        <fullName evidence="5">YecR-like lipoprotein</fullName>
    </recommendedName>
</protein>
<geneLocation type="plasmid" evidence="3">
    <name>plC</name>
</geneLocation>
<dbReference type="EMBL" id="CP022265">
    <property type="protein sequence ID" value="ASK94816.1"/>
    <property type="molecule type" value="Genomic_DNA"/>
</dbReference>
<reference evidence="3 4" key="1">
    <citation type="submission" date="2017-06" db="EMBL/GenBank/DDBJ databases">
        <title>First complete genome sequences of Xanthomonas citri pv. vignicola strains CFBP 7111, CFBP 7112 and CFBP 7113 using long-read technology.</title>
        <authorList>
            <person name="Ruh M."/>
            <person name="Briand M."/>
            <person name="Bonneau S."/>
            <person name="Jacques M.A."/>
            <person name="Chen N.W.G."/>
        </authorList>
    </citation>
    <scope>NUCLEOTIDE SEQUENCE [LARGE SCALE GENOMIC DNA]</scope>
    <source>
        <strain evidence="3 4">CFBP7111</strain>
        <plasmid evidence="2">plA</plasmid>
        <plasmid evidence="4">pla</plasmid>
        <plasmid evidence="3">plC</plasmid>
        <plasmid evidence="4">plc</plasmid>
    </source>
</reference>
<geneLocation type="plasmid" evidence="4">
    <name>plc</name>
</geneLocation>
<geneLocation type="plasmid" evidence="4">
    <name>pla</name>
</geneLocation>
<dbReference type="InterPro" id="IPR025731">
    <property type="entry name" value="YecR-like"/>
</dbReference>
<evidence type="ECO:0008006" key="5">
    <source>
        <dbReference type="Google" id="ProtNLM"/>
    </source>
</evidence>
<name>A0AB33CPU2_XANCI</name>
<organism evidence="3 4">
    <name type="scientific">Xanthomonas citri pv. vignicola</name>
    <dbReference type="NCBI Taxonomy" id="473426"/>
    <lineage>
        <taxon>Bacteria</taxon>
        <taxon>Pseudomonadati</taxon>
        <taxon>Pseudomonadota</taxon>
        <taxon>Gammaproteobacteria</taxon>
        <taxon>Lysobacterales</taxon>
        <taxon>Lysobacteraceae</taxon>
        <taxon>Xanthomonas</taxon>
    </lineage>
</organism>
<feature type="signal peptide" evidence="1">
    <location>
        <begin position="1"/>
        <end position="26"/>
    </location>
</feature>
<dbReference type="EMBL" id="CP022264">
    <property type="protein sequence ID" value="ASK94703.1"/>
    <property type="molecule type" value="Genomic_DNA"/>
</dbReference>
<dbReference type="Proteomes" id="UP000198357">
    <property type="component" value="Plasmid plC"/>
</dbReference>
<evidence type="ECO:0000313" key="2">
    <source>
        <dbReference type="EMBL" id="ASK94703.1"/>
    </source>
</evidence>
<dbReference type="PROSITE" id="PS51257">
    <property type="entry name" value="PROKAR_LIPOPROTEIN"/>
    <property type="match status" value="1"/>
</dbReference>
<dbReference type="Proteomes" id="UP000198357">
    <property type="component" value="Plasmid plA"/>
</dbReference>
<dbReference type="Pfam" id="PF13992">
    <property type="entry name" value="YecR"/>
    <property type="match status" value="1"/>
</dbReference>
<evidence type="ECO:0000313" key="4">
    <source>
        <dbReference type="Proteomes" id="UP000198357"/>
    </source>
</evidence>
<feature type="chain" id="PRO_5044172674" description="YecR-like lipoprotein" evidence="1">
    <location>
        <begin position="27"/>
        <end position="117"/>
    </location>
</feature>
<accession>A0AB33CPU2</accession>
<geneLocation type="plasmid" evidence="2">
    <name>plA</name>
</geneLocation>
<keyword evidence="3" id="KW-0614">Plasmid</keyword>
<evidence type="ECO:0000313" key="3">
    <source>
        <dbReference type="EMBL" id="ASK94816.1"/>
    </source>
</evidence>